<dbReference type="InterPro" id="IPR055344">
    <property type="entry name" value="SecD_SecF_C_bact"/>
</dbReference>
<dbReference type="AlphaFoldDB" id="A0AAU0USA5"/>
<dbReference type="NCBIfam" id="TIGR00916">
    <property type="entry name" value="2A0604s01"/>
    <property type="match status" value="1"/>
</dbReference>
<dbReference type="PRINTS" id="PR01755">
    <property type="entry name" value="SECFTRNLCASE"/>
</dbReference>
<dbReference type="GO" id="GO:0015450">
    <property type="term" value="F:protein-transporting ATPase activity"/>
    <property type="evidence" value="ECO:0007669"/>
    <property type="project" value="InterPro"/>
</dbReference>
<dbReference type="InterPro" id="IPR005665">
    <property type="entry name" value="SecF_bac"/>
</dbReference>
<keyword evidence="8 12" id="KW-0472">Membrane</keyword>
<keyword evidence="7 12" id="KW-0811">Translocation</keyword>
<organism evidence="14 15">
    <name type="scientific">Metallumcola ferriviriculae</name>
    <dbReference type="NCBI Taxonomy" id="3039180"/>
    <lineage>
        <taxon>Bacteria</taxon>
        <taxon>Bacillati</taxon>
        <taxon>Bacillota</taxon>
        <taxon>Clostridia</taxon>
        <taxon>Neomoorellales</taxon>
        <taxon>Desulfitibacteraceae</taxon>
        <taxon>Metallumcola</taxon>
    </lineage>
</organism>
<dbReference type="InterPro" id="IPR022646">
    <property type="entry name" value="SecD/SecF_CS"/>
</dbReference>
<keyword evidence="3 12" id="KW-1003">Cell membrane</keyword>
<dbReference type="HAMAP" id="MF_01464_B">
    <property type="entry name" value="SecF_B"/>
    <property type="match status" value="1"/>
</dbReference>
<dbReference type="FunFam" id="1.20.1640.10:FF:000024">
    <property type="entry name" value="Multifunctional fusion protein"/>
    <property type="match status" value="1"/>
</dbReference>
<dbReference type="Gene3D" id="1.20.1640.10">
    <property type="entry name" value="Multidrug efflux transporter AcrB transmembrane domain"/>
    <property type="match status" value="1"/>
</dbReference>
<keyword evidence="6 12" id="KW-1133">Transmembrane helix</keyword>
<keyword evidence="15" id="KW-1185">Reference proteome</keyword>
<dbReference type="Gene3D" id="3.30.70.2040">
    <property type="match status" value="1"/>
</dbReference>
<name>A0AAU0USA5_9FIRM</name>
<dbReference type="Pfam" id="PF02355">
    <property type="entry name" value="SecD_SecF_C"/>
    <property type="match status" value="1"/>
</dbReference>
<evidence type="ECO:0000256" key="1">
    <source>
        <dbReference type="ARBA" id="ARBA00004651"/>
    </source>
</evidence>
<dbReference type="Proteomes" id="UP001329915">
    <property type="component" value="Chromosome"/>
</dbReference>
<dbReference type="GO" id="GO:0005886">
    <property type="term" value="C:plasma membrane"/>
    <property type="evidence" value="ECO:0007669"/>
    <property type="project" value="UniProtKB-SubCell"/>
</dbReference>
<comment type="similarity">
    <text evidence="11">In the N-terminal section; belongs to the SecD/SecF family. SecD subfamily.</text>
</comment>
<evidence type="ECO:0000256" key="12">
    <source>
        <dbReference type="HAMAP-Rule" id="MF_01464"/>
    </source>
</evidence>
<evidence type="ECO:0000256" key="10">
    <source>
        <dbReference type="ARBA" id="ARBA00060856"/>
    </source>
</evidence>
<evidence type="ECO:0000256" key="11">
    <source>
        <dbReference type="ARBA" id="ARBA00061053"/>
    </source>
</evidence>
<dbReference type="NCBIfam" id="TIGR00966">
    <property type="entry name" value="transloc_SecF"/>
    <property type="match status" value="1"/>
</dbReference>
<accession>A0AAU0USA5</accession>
<feature type="domain" description="Protein export membrane protein SecD/SecF C-terminal" evidence="13">
    <location>
        <begin position="100"/>
        <end position="279"/>
    </location>
</feature>
<reference evidence="14 15" key="1">
    <citation type="submission" date="2023-04" db="EMBL/GenBank/DDBJ databases">
        <authorList>
            <person name="Hsu D."/>
        </authorList>
    </citation>
    <scope>NUCLEOTIDE SEQUENCE [LARGE SCALE GENOMIC DNA]</scope>
    <source>
        <strain evidence="14 15">MK1</strain>
    </source>
</reference>
<dbReference type="InterPro" id="IPR022813">
    <property type="entry name" value="SecD/SecF_arch_bac"/>
</dbReference>
<comment type="similarity">
    <text evidence="12">Belongs to the SecD/SecF family. SecF subfamily.</text>
</comment>
<evidence type="ECO:0000256" key="6">
    <source>
        <dbReference type="ARBA" id="ARBA00022989"/>
    </source>
</evidence>
<evidence type="ECO:0000256" key="4">
    <source>
        <dbReference type="ARBA" id="ARBA00022692"/>
    </source>
</evidence>
<feature type="transmembrane region" description="Helical" evidence="12">
    <location>
        <begin position="121"/>
        <end position="140"/>
    </location>
</feature>
<evidence type="ECO:0000313" key="15">
    <source>
        <dbReference type="Proteomes" id="UP001329915"/>
    </source>
</evidence>
<comment type="subunit">
    <text evidence="12">Forms a complex with SecD. Part of the essential Sec protein translocation apparatus which comprises SecA, SecYEG and auxiliary proteins SecDF. Other proteins may also be involved.</text>
</comment>
<dbReference type="SUPFAM" id="SSF82866">
    <property type="entry name" value="Multidrug efflux transporter AcrB transmembrane domain"/>
    <property type="match status" value="1"/>
</dbReference>
<evidence type="ECO:0000313" key="14">
    <source>
        <dbReference type="EMBL" id="WRO23205.1"/>
    </source>
</evidence>
<dbReference type="Pfam" id="PF07549">
    <property type="entry name" value="Sec_GG"/>
    <property type="match status" value="1"/>
</dbReference>
<comment type="function">
    <text evidence="9 12">Part of the Sec protein translocase complex. Interacts with the SecYEG preprotein conducting channel. SecDF uses the proton motive force (PMF) to complete protein translocation after the ATP-dependent function of SecA.</text>
</comment>
<dbReference type="GO" id="GO:0043952">
    <property type="term" value="P:protein transport by the Sec complex"/>
    <property type="evidence" value="ECO:0007669"/>
    <property type="project" value="UniProtKB-UniRule"/>
</dbReference>
<feature type="transmembrane region" description="Helical" evidence="12">
    <location>
        <begin position="176"/>
        <end position="197"/>
    </location>
</feature>
<feature type="transmembrane region" description="Helical" evidence="12">
    <location>
        <begin position="12"/>
        <end position="36"/>
    </location>
</feature>
<dbReference type="KEGG" id="dbc:MFMK1_003055"/>
<keyword evidence="5 12" id="KW-0653">Protein transport</keyword>
<evidence type="ECO:0000256" key="3">
    <source>
        <dbReference type="ARBA" id="ARBA00022475"/>
    </source>
</evidence>
<dbReference type="EMBL" id="CP121694">
    <property type="protein sequence ID" value="WRO23205.1"/>
    <property type="molecule type" value="Genomic_DNA"/>
</dbReference>
<dbReference type="GO" id="GO:0006605">
    <property type="term" value="P:protein targeting"/>
    <property type="evidence" value="ECO:0007669"/>
    <property type="project" value="UniProtKB-UniRule"/>
</dbReference>
<comment type="similarity">
    <text evidence="10">In the C-terminal section; belongs to the SecD/SecF family. SecF subfamily.</text>
</comment>
<dbReference type="PANTHER" id="PTHR30081:SF8">
    <property type="entry name" value="PROTEIN TRANSLOCASE SUBUNIT SECF"/>
    <property type="match status" value="1"/>
</dbReference>
<evidence type="ECO:0000256" key="5">
    <source>
        <dbReference type="ARBA" id="ARBA00022927"/>
    </source>
</evidence>
<dbReference type="InterPro" id="IPR022645">
    <property type="entry name" value="SecD/SecF_bac"/>
</dbReference>
<feature type="transmembrane region" description="Helical" evidence="12">
    <location>
        <begin position="252"/>
        <end position="276"/>
    </location>
</feature>
<evidence type="ECO:0000256" key="8">
    <source>
        <dbReference type="ARBA" id="ARBA00023136"/>
    </source>
</evidence>
<evidence type="ECO:0000256" key="2">
    <source>
        <dbReference type="ARBA" id="ARBA00022448"/>
    </source>
</evidence>
<sequence>MLFDFIGKRKLWYLLSLLIIVPGIISFFVQGLNLGIDFTGGNLMQVKFEKDVSVEQIRDSLGQFDLSQSPVQPAEDNQFIIRTKVLTEDENAKVIEAFQDGLGNLEVLRNEKVGAVIGQELTRNAVLALVIASVLMVIYITIRFEFWFAIAAILALLHDVFVTMGIFSIFQFPVDSAFVAAILTIIGYSINDTIVIFDRIRENLRIKKKEELPRVVNLSISQTLARSINTSLVVIMVLVSLLLFGGETTKGFSLALLIGSVSGTYSSIFTASPLWIDFHRTLAKK</sequence>
<keyword evidence="4 12" id="KW-0812">Transmembrane</keyword>
<gene>
    <name evidence="12 14" type="primary">secF</name>
    <name evidence="14" type="ORF">MFMK1_003055</name>
</gene>
<dbReference type="PANTHER" id="PTHR30081">
    <property type="entry name" value="PROTEIN-EXPORT MEMBRANE PROTEIN SEC"/>
    <property type="match status" value="1"/>
</dbReference>
<feature type="transmembrane region" description="Helical" evidence="12">
    <location>
        <begin position="228"/>
        <end position="246"/>
    </location>
</feature>
<evidence type="ECO:0000256" key="7">
    <source>
        <dbReference type="ARBA" id="ARBA00023010"/>
    </source>
</evidence>
<dbReference type="InterPro" id="IPR048634">
    <property type="entry name" value="SecD_SecF_C"/>
</dbReference>
<dbReference type="RefSeq" id="WP_366922588.1">
    <property type="nucleotide sequence ID" value="NZ_CP121694.1"/>
</dbReference>
<feature type="transmembrane region" description="Helical" evidence="12">
    <location>
        <begin position="147"/>
        <end position="170"/>
    </location>
</feature>
<proteinExistence type="inferred from homology"/>
<evidence type="ECO:0000256" key="9">
    <source>
        <dbReference type="ARBA" id="ARBA00059018"/>
    </source>
</evidence>
<protein>
    <recommendedName>
        <fullName evidence="12">Protein-export membrane protein SecF</fullName>
    </recommendedName>
</protein>
<comment type="subcellular location">
    <subcellularLocation>
        <location evidence="1 12">Cell membrane</location>
        <topology evidence="1 12">Multi-pass membrane protein</topology>
    </subcellularLocation>
</comment>
<evidence type="ECO:0000259" key="13">
    <source>
        <dbReference type="Pfam" id="PF02355"/>
    </source>
</evidence>
<dbReference type="GO" id="GO:0065002">
    <property type="term" value="P:intracellular protein transmembrane transport"/>
    <property type="evidence" value="ECO:0007669"/>
    <property type="project" value="UniProtKB-UniRule"/>
</dbReference>
<keyword evidence="2 12" id="KW-0813">Transport</keyword>